<evidence type="ECO:0000313" key="2">
    <source>
        <dbReference type="EMBL" id="KAF7551312.1"/>
    </source>
</evidence>
<dbReference type="Proteomes" id="UP000722485">
    <property type="component" value="Unassembled WGS sequence"/>
</dbReference>
<sequence>MTTAPRAQFTEGFLRRTDRRALNRAESAKRSSSSLASHRPSKITKTPKTPKTPKAPKTARPKPFPSTSPSTKLAQIDAATFASLQNKQKILHEPVSPTNWAKVAIPPAPPSPAQIIEENSSLRWQIQMSRHLAQNGLIGPFEIGDFLCNINRVTGKILKIASRVYNPSQGYYWQNMFTGGRINHQNTNTDAQALCGKPVAGPGGAFLGFSDDNGGILQPPLQLISPDREALLYPEPELKSALRNGQDPMWF</sequence>
<accession>A0A9P5LI71</accession>
<comment type="caution">
    <text evidence="2">The sequence shown here is derived from an EMBL/GenBank/DDBJ whole genome shotgun (WGS) entry which is preliminary data.</text>
</comment>
<dbReference type="EMBL" id="JAANBB010000080">
    <property type="protein sequence ID" value="KAF7551312.1"/>
    <property type="molecule type" value="Genomic_DNA"/>
</dbReference>
<organism evidence="2 3">
    <name type="scientific">Cylindrodendrum hubeiense</name>
    <dbReference type="NCBI Taxonomy" id="595255"/>
    <lineage>
        <taxon>Eukaryota</taxon>
        <taxon>Fungi</taxon>
        <taxon>Dikarya</taxon>
        <taxon>Ascomycota</taxon>
        <taxon>Pezizomycotina</taxon>
        <taxon>Sordariomycetes</taxon>
        <taxon>Hypocreomycetidae</taxon>
        <taxon>Hypocreales</taxon>
        <taxon>Nectriaceae</taxon>
        <taxon>Cylindrodendrum</taxon>
    </lineage>
</organism>
<reference evidence="2" key="1">
    <citation type="submission" date="2020-03" db="EMBL/GenBank/DDBJ databases">
        <title>Draft Genome Sequence of Cylindrodendrum hubeiense.</title>
        <authorList>
            <person name="Buettner E."/>
            <person name="Kellner H."/>
        </authorList>
    </citation>
    <scope>NUCLEOTIDE SEQUENCE</scope>
    <source>
        <strain evidence="2">IHI 201604</strain>
    </source>
</reference>
<evidence type="ECO:0000256" key="1">
    <source>
        <dbReference type="SAM" id="MobiDB-lite"/>
    </source>
</evidence>
<evidence type="ECO:0000313" key="3">
    <source>
        <dbReference type="Proteomes" id="UP000722485"/>
    </source>
</evidence>
<proteinExistence type="predicted"/>
<dbReference type="OrthoDB" id="5082440at2759"/>
<protein>
    <submittedName>
        <fullName evidence="2">Uncharacterized protein</fullName>
    </submittedName>
</protein>
<name>A0A9P5LI71_9HYPO</name>
<feature type="compositionally biased region" description="Low complexity" evidence="1">
    <location>
        <begin position="30"/>
        <end position="49"/>
    </location>
</feature>
<dbReference type="AlphaFoldDB" id="A0A9P5LI71"/>
<feature type="region of interest" description="Disordered" evidence="1">
    <location>
        <begin position="1"/>
        <end position="71"/>
    </location>
</feature>
<gene>
    <name evidence="2" type="ORF">G7Z17_g5090</name>
</gene>
<keyword evidence="3" id="KW-1185">Reference proteome</keyword>
<feature type="compositionally biased region" description="Basic and acidic residues" evidence="1">
    <location>
        <begin position="13"/>
        <end position="29"/>
    </location>
</feature>